<keyword evidence="2" id="KW-1185">Reference proteome</keyword>
<proteinExistence type="predicted"/>
<organism evidence="1 2">
    <name type="scientific">Paralvinella palmiformis</name>
    <dbReference type="NCBI Taxonomy" id="53620"/>
    <lineage>
        <taxon>Eukaryota</taxon>
        <taxon>Metazoa</taxon>
        <taxon>Spiralia</taxon>
        <taxon>Lophotrochozoa</taxon>
        <taxon>Annelida</taxon>
        <taxon>Polychaeta</taxon>
        <taxon>Sedentaria</taxon>
        <taxon>Canalipalpata</taxon>
        <taxon>Terebellida</taxon>
        <taxon>Terebelliformia</taxon>
        <taxon>Alvinellidae</taxon>
        <taxon>Paralvinella</taxon>
    </lineage>
</organism>
<gene>
    <name evidence="1" type="ORF">LSH36_356g02050</name>
</gene>
<dbReference type="PANTHER" id="PTHR46759">
    <property type="entry name" value="LEUCINE-RICH REPEAT-CONTAINING PROTEIN 72"/>
    <property type="match status" value="1"/>
</dbReference>
<dbReference type="InterPro" id="IPR001611">
    <property type="entry name" value="Leu-rich_rpt"/>
</dbReference>
<dbReference type="InterPro" id="IPR042655">
    <property type="entry name" value="LRC72"/>
</dbReference>
<dbReference type="PANTHER" id="PTHR46759:SF1">
    <property type="entry name" value="LEUCINE-RICH REPEAT-CONTAINING PROTEIN 72"/>
    <property type="match status" value="1"/>
</dbReference>
<evidence type="ECO:0000313" key="2">
    <source>
        <dbReference type="Proteomes" id="UP001208570"/>
    </source>
</evidence>
<dbReference type="Gene3D" id="3.80.10.10">
    <property type="entry name" value="Ribonuclease Inhibitor"/>
    <property type="match status" value="1"/>
</dbReference>
<comment type="caution">
    <text evidence="1">The sequence shown here is derived from an EMBL/GenBank/DDBJ whole genome shotgun (WGS) entry which is preliminary data.</text>
</comment>
<dbReference type="EMBL" id="JAODUP010000356">
    <property type="protein sequence ID" value="KAK2151628.1"/>
    <property type="molecule type" value="Genomic_DNA"/>
</dbReference>
<reference evidence="1" key="1">
    <citation type="journal article" date="2023" name="Mol. Biol. Evol.">
        <title>Third-Generation Sequencing Reveals the Adaptive Role of the Epigenome in Three Deep-Sea Polychaetes.</title>
        <authorList>
            <person name="Perez M."/>
            <person name="Aroh O."/>
            <person name="Sun Y."/>
            <person name="Lan Y."/>
            <person name="Juniper S.K."/>
            <person name="Young C.R."/>
            <person name="Angers B."/>
            <person name="Qian P.Y."/>
        </authorList>
    </citation>
    <scope>NUCLEOTIDE SEQUENCE</scope>
    <source>
        <strain evidence="1">P08H-3</strain>
    </source>
</reference>
<dbReference type="SUPFAM" id="SSF52058">
    <property type="entry name" value="L domain-like"/>
    <property type="match status" value="1"/>
</dbReference>
<evidence type="ECO:0000313" key="1">
    <source>
        <dbReference type="EMBL" id="KAK2151628.1"/>
    </source>
</evidence>
<name>A0AAD9N153_9ANNE</name>
<sequence>MADKCDEAIAKQLKKRRIKRNADVRELYLGENKVTDVTDLSRFKNLYCLWLNSNKLRSVNCLSENFRLAELYLQNNEITTITGSLRHLTSLQVLFLHNNQLQKLEVVVQELENMQKLHTLNLFYNPVAQEPEYRQYVIYKIPSIELLDRQEVLKSEQDTSERMYNQLDTEIKDTIAFGRSPPYATEEQAITIRALRRSVMEYTSFGWSKVPSSLERRTSEKPFENPQLVTTSSISGFQSLGILAEGYYRDDQIKHLAGIGQQHILYVLECELVMGNSPIAIWI</sequence>
<dbReference type="PROSITE" id="PS51450">
    <property type="entry name" value="LRR"/>
    <property type="match status" value="2"/>
</dbReference>
<accession>A0AAD9N153</accession>
<dbReference type="AlphaFoldDB" id="A0AAD9N153"/>
<evidence type="ECO:0008006" key="3">
    <source>
        <dbReference type="Google" id="ProtNLM"/>
    </source>
</evidence>
<protein>
    <recommendedName>
        <fullName evidence="3">Leucine-rich repeat-containing protein 72</fullName>
    </recommendedName>
</protein>
<dbReference type="Proteomes" id="UP001208570">
    <property type="component" value="Unassembled WGS sequence"/>
</dbReference>
<dbReference type="Pfam" id="PF14580">
    <property type="entry name" value="LRR_9"/>
    <property type="match status" value="1"/>
</dbReference>
<dbReference type="InterPro" id="IPR032675">
    <property type="entry name" value="LRR_dom_sf"/>
</dbReference>